<feature type="region of interest" description="Disordered" evidence="2">
    <location>
        <begin position="378"/>
        <end position="397"/>
    </location>
</feature>
<feature type="region of interest" description="Disordered" evidence="2">
    <location>
        <begin position="827"/>
        <end position="881"/>
    </location>
</feature>
<dbReference type="GO" id="GO:0016592">
    <property type="term" value="C:mediator complex"/>
    <property type="evidence" value="ECO:0007669"/>
    <property type="project" value="TreeGrafter"/>
</dbReference>
<proteinExistence type="inferred from homology"/>
<dbReference type="AlphaFoldDB" id="A0A8T3DNC2"/>
<feature type="compositionally biased region" description="Acidic residues" evidence="2">
    <location>
        <begin position="356"/>
        <end position="365"/>
    </location>
</feature>
<evidence type="ECO:0000313" key="3">
    <source>
        <dbReference type="EMBL" id="KAI1897670.1"/>
    </source>
</evidence>
<sequence>MVRSKSRTHSSRSQSRSHSSSRSRSRSRSRKRRYSSRSRSRSYSRSRSRDRNYPRDYRRDYRMNRGMRRPYGFRNRGRGYYPGGGGRFHHRGGFRPNWYNRHYSRSPRRGRSRSRTPKRRSTSQRSHSKSPLSSASHRTSSSSSSYSRSPTDPKRQGLQDKVGKKAEEAEQGVGKGDQEANPELKRPALMSDGWISISAYDNGSPHLSPSPATASGLPGQSSNRPEVLTASGISLPLQSSVQPRSKQRSPNAALGQHSPYHSPANSTPGRSPGPTFPTPTSSRGVFLNSDKQDLQKLGKLFKRYLEEGNGRNFIQERGDGELQQDKVQEEGEWVGMEPELGVKKKAEKVPFLGDSPEAEEEEDESQAYRQPYQYRLSNQGEPVKNYPGESHWTVDGQDEIGKYKTKSSKAGRELDRFGDDRVCKFKDPSYMLDRSGKDKYAEEDKGMERHDDKPAGKRETHLLQQVKADRLRELITQGPLLQKTVDVRDKGCLREETPLRVRLAPSEGPRPEVKMKIPICFENASPGTSLTSDRSLASALAQSSRKEQGFRSIFDHIKRPQAFKTSAESYIHHIVSLVHHVREHYFKSTGMTLHERFTVYQKAAVEHEARHKSPEIHRRIDISPSAFKKVRILKEDIKGEKKLRCESADLRHDIDRRRKEKSRDREDSRGSREPSPHRKMEKLGKEFKDYKDYKSLREESKHKSKERERSRSSSGSSPSREDKERRRAREEEGKPHHEQKDYTGYQGGLRARGTFQFRIRGGRGRGRGIFGGPNPGPSAPNIPFQQRPKEEEWDPEYTPKSRKYFLHDDRDDGIDYWVKRGRGRGIFQRGRGRFPFKKSSSSPKWTHDKYQGEGNTEEEDDDNNNVESEERKDQHKEEKVE</sequence>
<dbReference type="Pfam" id="PF15440">
    <property type="entry name" value="THRAP3_BCLAF1"/>
    <property type="match status" value="1"/>
</dbReference>
<organism evidence="3 4">
    <name type="scientific">Albula goreensis</name>
    <dbReference type="NCBI Taxonomy" id="1534307"/>
    <lineage>
        <taxon>Eukaryota</taxon>
        <taxon>Metazoa</taxon>
        <taxon>Chordata</taxon>
        <taxon>Craniata</taxon>
        <taxon>Vertebrata</taxon>
        <taxon>Euteleostomi</taxon>
        <taxon>Actinopterygii</taxon>
        <taxon>Neopterygii</taxon>
        <taxon>Teleostei</taxon>
        <taxon>Albuliformes</taxon>
        <taxon>Albulidae</taxon>
        <taxon>Albula</taxon>
    </lineage>
</organism>
<feature type="compositionally biased region" description="Basic residues" evidence="2">
    <location>
        <begin position="19"/>
        <end position="46"/>
    </location>
</feature>
<comment type="caution">
    <text evidence="3">The sequence shown here is derived from an EMBL/GenBank/DDBJ whole genome shotgun (WGS) entry which is preliminary data.</text>
</comment>
<dbReference type="GO" id="GO:0003712">
    <property type="term" value="F:transcription coregulator activity"/>
    <property type="evidence" value="ECO:0007669"/>
    <property type="project" value="TreeGrafter"/>
</dbReference>
<feature type="compositionally biased region" description="Basic residues" evidence="2">
    <location>
        <begin position="1"/>
        <end position="10"/>
    </location>
</feature>
<gene>
    <name evidence="3" type="ORF">AGOR_G00085650</name>
</gene>
<dbReference type="EMBL" id="JAERUA010000007">
    <property type="protein sequence ID" value="KAI1897670.1"/>
    <property type="molecule type" value="Genomic_DNA"/>
</dbReference>
<feature type="compositionally biased region" description="Basic and acidic residues" evidence="2">
    <location>
        <begin position="719"/>
        <end position="741"/>
    </location>
</feature>
<feature type="compositionally biased region" description="Basic and acidic residues" evidence="2">
    <location>
        <begin position="47"/>
        <end position="63"/>
    </location>
</feature>
<keyword evidence="4" id="KW-1185">Reference proteome</keyword>
<feature type="compositionally biased region" description="Polar residues" evidence="2">
    <location>
        <begin position="199"/>
        <end position="224"/>
    </location>
</feature>
<dbReference type="GO" id="GO:0045944">
    <property type="term" value="P:positive regulation of transcription by RNA polymerase II"/>
    <property type="evidence" value="ECO:0007669"/>
    <property type="project" value="TreeGrafter"/>
</dbReference>
<reference evidence="3" key="1">
    <citation type="submission" date="2021-01" db="EMBL/GenBank/DDBJ databases">
        <authorList>
            <person name="Zahm M."/>
            <person name="Roques C."/>
            <person name="Cabau C."/>
            <person name="Klopp C."/>
            <person name="Donnadieu C."/>
            <person name="Jouanno E."/>
            <person name="Lampietro C."/>
            <person name="Louis A."/>
            <person name="Herpin A."/>
            <person name="Echchiki A."/>
            <person name="Berthelot C."/>
            <person name="Parey E."/>
            <person name="Roest-Crollius H."/>
            <person name="Braasch I."/>
            <person name="Postlethwait J."/>
            <person name="Bobe J."/>
            <person name="Montfort J."/>
            <person name="Bouchez O."/>
            <person name="Begum T."/>
            <person name="Mejri S."/>
            <person name="Adams A."/>
            <person name="Chen W.-J."/>
            <person name="Guiguen Y."/>
        </authorList>
    </citation>
    <scope>NUCLEOTIDE SEQUENCE</scope>
    <source>
        <tissue evidence="3">Blood</tissue>
    </source>
</reference>
<feature type="region of interest" description="Disordered" evidence="2">
    <location>
        <begin position="1"/>
        <end position="290"/>
    </location>
</feature>
<feature type="compositionally biased region" description="Low complexity" evidence="2">
    <location>
        <begin position="129"/>
        <end position="149"/>
    </location>
</feature>
<feature type="compositionally biased region" description="Polar residues" evidence="2">
    <location>
        <begin position="236"/>
        <end position="250"/>
    </location>
</feature>
<evidence type="ECO:0008006" key="5">
    <source>
        <dbReference type="Google" id="ProtNLM"/>
    </source>
</evidence>
<dbReference type="OrthoDB" id="9948513at2759"/>
<protein>
    <recommendedName>
        <fullName evidence="5">Bcl-2-associated transcription factor 1</fullName>
    </recommendedName>
</protein>
<feature type="compositionally biased region" description="Basic and acidic residues" evidence="2">
    <location>
        <begin position="868"/>
        <end position="881"/>
    </location>
</feature>
<dbReference type="PANTHER" id="PTHR15268">
    <property type="entry name" value="THRAP3/BCLAF1"/>
    <property type="match status" value="1"/>
</dbReference>
<feature type="compositionally biased region" description="Basic and acidic residues" evidence="2">
    <location>
        <begin position="151"/>
        <end position="168"/>
    </location>
</feature>
<dbReference type="InterPro" id="IPR029199">
    <property type="entry name" value="THRAP3_BCLAF1"/>
</dbReference>
<feature type="compositionally biased region" description="Basic and acidic residues" evidence="2">
    <location>
        <begin position="654"/>
        <end position="711"/>
    </location>
</feature>
<dbReference type="Proteomes" id="UP000829720">
    <property type="component" value="Unassembled WGS sequence"/>
</dbReference>
<evidence type="ECO:0000313" key="4">
    <source>
        <dbReference type="Proteomes" id="UP000829720"/>
    </source>
</evidence>
<feature type="compositionally biased region" description="Basic residues" evidence="2">
    <location>
        <begin position="102"/>
        <end position="128"/>
    </location>
</feature>
<comment type="similarity">
    <text evidence="1">Belongs to the BCLAF1/THRAP3 family.</text>
</comment>
<dbReference type="GO" id="GO:0003677">
    <property type="term" value="F:DNA binding"/>
    <property type="evidence" value="ECO:0007669"/>
    <property type="project" value="TreeGrafter"/>
</dbReference>
<feature type="region of interest" description="Disordered" evidence="2">
    <location>
        <begin position="345"/>
        <end position="370"/>
    </location>
</feature>
<feature type="region of interest" description="Disordered" evidence="2">
    <location>
        <begin position="654"/>
        <end position="798"/>
    </location>
</feature>
<feature type="compositionally biased region" description="Acidic residues" evidence="2">
    <location>
        <begin position="855"/>
        <end position="864"/>
    </location>
</feature>
<accession>A0A8T3DNC2</accession>
<dbReference type="PANTHER" id="PTHR15268:SF4">
    <property type="entry name" value="BCL-2-ASSOCIATED TRANSCRIPTION FACTOR 1"/>
    <property type="match status" value="1"/>
</dbReference>
<evidence type="ECO:0000256" key="1">
    <source>
        <dbReference type="ARBA" id="ARBA00006481"/>
    </source>
</evidence>
<feature type="compositionally biased region" description="Basic and acidic residues" evidence="2">
    <location>
        <begin position="176"/>
        <end position="186"/>
    </location>
</feature>
<evidence type="ECO:0000256" key="2">
    <source>
        <dbReference type="SAM" id="MobiDB-lite"/>
    </source>
</evidence>
<feature type="compositionally biased region" description="Low complexity" evidence="2">
    <location>
        <begin position="266"/>
        <end position="284"/>
    </location>
</feature>
<name>A0A8T3DNC2_9TELE</name>